<proteinExistence type="inferred from homology"/>
<evidence type="ECO:0000313" key="7">
    <source>
        <dbReference type="EMBL" id="KAJ8965356.1"/>
    </source>
</evidence>
<evidence type="ECO:0000256" key="4">
    <source>
        <dbReference type="ARBA" id="ARBA00024195"/>
    </source>
</evidence>
<keyword evidence="8" id="KW-1185">Reference proteome</keyword>
<evidence type="ECO:0000256" key="5">
    <source>
        <dbReference type="SAM" id="SignalP"/>
    </source>
</evidence>
<dbReference type="PANTHER" id="PTHR24260:SF147">
    <property type="entry name" value="EG:BACR7A4.3 PROTEIN-RELATED"/>
    <property type="match status" value="1"/>
</dbReference>
<dbReference type="GO" id="GO:0006508">
    <property type="term" value="P:proteolysis"/>
    <property type="evidence" value="ECO:0007669"/>
    <property type="project" value="InterPro"/>
</dbReference>
<dbReference type="Pfam" id="PF00089">
    <property type="entry name" value="Trypsin"/>
    <property type="match status" value="1"/>
</dbReference>
<dbReference type="SUPFAM" id="SSF50494">
    <property type="entry name" value="Trypsin-like serine proteases"/>
    <property type="match status" value="1"/>
</dbReference>
<dbReference type="InterPro" id="IPR001254">
    <property type="entry name" value="Trypsin_dom"/>
</dbReference>
<evidence type="ECO:0000313" key="8">
    <source>
        <dbReference type="Proteomes" id="UP001162156"/>
    </source>
</evidence>
<dbReference type="PRINTS" id="PR00722">
    <property type="entry name" value="CHYMOTRYPSIN"/>
</dbReference>
<feature type="chain" id="PRO_5043529968" description="Peptidase S1 domain-containing protein" evidence="5">
    <location>
        <begin position="20"/>
        <end position="294"/>
    </location>
</feature>
<dbReference type="Gene3D" id="2.40.10.10">
    <property type="entry name" value="Trypsin-like serine proteases"/>
    <property type="match status" value="1"/>
</dbReference>
<dbReference type="CDD" id="cd00190">
    <property type="entry name" value="Tryp_SPc"/>
    <property type="match status" value="1"/>
</dbReference>
<reference evidence="7" key="1">
    <citation type="journal article" date="2023" name="Insect Mol. Biol.">
        <title>Genome sequencing provides insights into the evolution of gene families encoding plant cell wall-degrading enzymes in longhorned beetles.</title>
        <authorList>
            <person name="Shin N.R."/>
            <person name="Okamura Y."/>
            <person name="Kirsch R."/>
            <person name="Pauchet Y."/>
        </authorList>
    </citation>
    <scope>NUCLEOTIDE SEQUENCE</scope>
    <source>
        <strain evidence="7">RBIC_L_NR</strain>
    </source>
</reference>
<dbReference type="Proteomes" id="UP001162156">
    <property type="component" value="Unassembled WGS sequence"/>
</dbReference>
<comment type="caution">
    <text evidence="7">The sequence shown here is derived from an EMBL/GenBank/DDBJ whole genome shotgun (WGS) entry which is preliminary data.</text>
</comment>
<dbReference type="AlphaFoldDB" id="A0AAV8ZM96"/>
<evidence type="ECO:0000259" key="6">
    <source>
        <dbReference type="PROSITE" id="PS50240"/>
    </source>
</evidence>
<accession>A0AAV8ZM96</accession>
<dbReference type="EMBL" id="JANEYF010001235">
    <property type="protein sequence ID" value="KAJ8965356.1"/>
    <property type="molecule type" value="Genomic_DNA"/>
</dbReference>
<dbReference type="SMART" id="SM00020">
    <property type="entry name" value="Tryp_SPc"/>
    <property type="match status" value="1"/>
</dbReference>
<dbReference type="InterPro" id="IPR043504">
    <property type="entry name" value="Peptidase_S1_PA_chymotrypsin"/>
</dbReference>
<keyword evidence="1 5" id="KW-0732">Signal</keyword>
<dbReference type="PANTHER" id="PTHR24260">
    <property type="match status" value="1"/>
</dbReference>
<evidence type="ECO:0000256" key="1">
    <source>
        <dbReference type="ARBA" id="ARBA00022729"/>
    </source>
</evidence>
<feature type="signal peptide" evidence="5">
    <location>
        <begin position="1"/>
        <end position="19"/>
    </location>
</feature>
<dbReference type="InterPro" id="IPR051333">
    <property type="entry name" value="CLIP_Serine_Protease"/>
</dbReference>
<evidence type="ECO:0000256" key="3">
    <source>
        <dbReference type="ARBA" id="ARBA00023180"/>
    </source>
</evidence>
<organism evidence="7 8">
    <name type="scientific">Rhamnusium bicolor</name>
    <dbReference type="NCBI Taxonomy" id="1586634"/>
    <lineage>
        <taxon>Eukaryota</taxon>
        <taxon>Metazoa</taxon>
        <taxon>Ecdysozoa</taxon>
        <taxon>Arthropoda</taxon>
        <taxon>Hexapoda</taxon>
        <taxon>Insecta</taxon>
        <taxon>Pterygota</taxon>
        <taxon>Neoptera</taxon>
        <taxon>Endopterygota</taxon>
        <taxon>Coleoptera</taxon>
        <taxon>Polyphaga</taxon>
        <taxon>Cucujiformia</taxon>
        <taxon>Chrysomeloidea</taxon>
        <taxon>Cerambycidae</taxon>
        <taxon>Lepturinae</taxon>
        <taxon>Rhagiini</taxon>
        <taxon>Rhamnusium</taxon>
    </lineage>
</organism>
<dbReference type="FunFam" id="2.40.10.10:FF:000028">
    <property type="entry name" value="Serine protease easter"/>
    <property type="match status" value="1"/>
</dbReference>
<protein>
    <recommendedName>
        <fullName evidence="6">Peptidase S1 domain-containing protein</fullName>
    </recommendedName>
</protein>
<comment type="similarity">
    <text evidence="4">Belongs to the peptidase S1 family. CLIP subfamily.</text>
</comment>
<sequence length="294" mass="32940">MFLLNFALFNLFFVLVAVASLDRGSIVPGELSKKMCKEYSHFVPQSQQCGAGILNEGRYAAEQEFPHMVMLGTKVGEEITWYCGGSLISEQFVLVAAHCLVSRSDAPELVRLGVISLDDSEHSQDIKIKELIVHPEYKRPSYYNDIGLVKLEKKVDINDHVRPACLHTQREIEGMLAISSIWGPTQQQLGNLDSTLQRNILWIYDPEKCNIYFKSINGSKMLQNGITSETMVCSGTNSTNNVLRGGGPLQLFHKEYSCMYDIIGIGSFGGAVDQPSIFTRTSAYISWIEEKVWK</sequence>
<dbReference type="PROSITE" id="PS50240">
    <property type="entry name" value="TRYPSIN_DOM"/>
    <property type="match status" value="1"/>
</dbReference>
<feature type="domain" description="Peptidase S1" evidence="6">
    <location>
        <begin position="54"/>
        <end position="293"/>
    </location>
</feature>
<dbReference type="GO" id="GO:0004252">
    <property type="term" value="F:serine-type endopeptidase activity"/>
    <property type="evidence" value="ECO:0007669"/>
    <property type="project" value="InterPro"/>
</dbReference>
<keyword evidence="3" id="KW-0325">Glycoprotein</keyword>
<dbReference type="InterPro" id="IPR001314">
    <property type="entry name" value="Peptidase_S1A"/>
</dbReference>
<evidence type="ECO:0000256" key="2">
    <source>
        <dbReference type="ARBA" id="ARBA00023157"/>
    </source>
</evidence>
<keyword evidence="2" id="KW-1015">Disulfide bond</keyword>
<name>A0AAV8ZM96_9CUCU</name>
<gene>
    <name evidence="7" type="ORF">NQ314_004196</name>
</gene>
<dbReference type="InterPro" id="IPR009003">
    <property type="entry name" value="Peptidase_S1_PA"/>
</dbReference>